<evidence type="ECO:0000313" key="5">
    <source>
        <dbReference type="EMBL" id="ODS00123.1"/>
    </source>
</evidence>
<name>A0A1E3W2U6_9HYPH</name>
<reference evidence="5 6" key="1">
    <citation type="journal article" date="2016" name="Environ. Microbiol.">
        <title>New Methyloceanibacter diversity from North Sea sediments includes methanotroph containing solely the soluble methane monooxygenase.</title>
        <authorList>
            <person name="Vekeman B."/>
            <person name="Kerckhof F.M."/>
            <person name="Cremers G."/>
            <person name="de Vos P."/>
            <person name="Vandamme P."/>
            <person name="Boon N."/>
            <person name="Op den Camp H.J."/>
            <person name="Heylen K."/>
        </authorList>
    </citation>
    <scope>NUCLEOTIDE SEQUENCE [LARGE SCALE GENOMIC DNA]</scope>
    <source>
        <strain evidence="5 6">R-67174</strain>
    </source>
</reference>
<evidence type="ECO:0000313" key="6">
    <source>
        <dbReference type="Proteomes" id="UP000094501"/>
    </source>
</evidence>
<dbReference type="RefSeq" id="WP_069436938.1">
    <property type="nucleotide sequence ID" value="NZ_LPWG01000010.1"/>
</dbReference>
<feature type="compositionally biased region" description="Low complexity" evidence="3">
    <location>
        <begin position="398"/>
        <end position="407"/>
    </location>
</feature>
<evidence type="ECO:0000256" key="2">
    <source>
        <dbReference type="ARBA" id="ARBA00022764"/>
    </source>
</evidence>
<keyword evidence="2" id="KW-0574">Periplasm</keyword>
<gene>
    <name evidence="5" type="ORF">AUC68_03150</name>
</gene>
<sequence>MDRRSLLVLHHATNCRIWNGPRTHRVVAAALAFALVSPVPSAAWSQQTLNVATWGGAYGRAQEIAVLEPFAKKTGTVIATEIYGGEPSKLKALIEDDTTPVDVVDVSAGALKALCAEGLLAPIDADALTAEGGTADDFVRGAVSKCGIATMAWSTAIAFNRKAFRGGEPAAIGALLDTARYPGKRALPNSARRTLELVLLADGVPPGNVYQVLATPEGADRAFAALDKIKGNLLLWDKPAQPMTWVISGRAAMAAGYSARLFRAAIRDRNLGILWDGQIYDLDAWAIPKTSRNRDEAMRFIRFATAPKQLAAQARLTAYGPMRTSALAQVGKHPVIGVDMGTFLPTAPDNFRTALQFDETWWDESGDALSKRFAAWAARLRAPPAPSTGERKTNGAGATEAPATPTP</sequence>
<dbReference type="Proteomes" id="UP000094501">
    <property type="component" value="Unassembled WGS sequence"/>
</dbReference>
<evidence type="ECO:0000256" key="3">
    <source>
        <dbReference type="SAM" id="MobiDB-lite"/>
    </source>
</evidence>
<evidence type="ECO:0000256" key="1">
    <source>
        <dbReference type="ARBA" id="ARBA00022729"/>
    </source>
</evidence>
<keyword evidence="6" id="KW-1185">Reference proteome</keyword>
<dbReference type="STRING" id="1774968.AUC68_03150"/>
<keyword evidence="1 4" id="KW-0732">Signal</keyword>
<proteinExistence type="predicted"/>
<dbReference type="PANTHER" id="PTHR30222">
    <property type="entry name" value="SPERMIDINE/PUTRESCINE-BINDING PERIPLASMIC PROTEIN"/>
    <property type="match status" value="1"/>
</dbReference>
<accession>A0A1E3W2U6</accession>
<dbReference type="Pfam" id="PF13416">
    <property type="entry name" value="SBP_bac_8"/>
    <property type="match status" value="1"/>
</dbReference>
<dbReference type="Gene3D" id="3.40.190.10">
    <property type="entry name" value="Periplasmic binding protein-like II"/>
    <property type="match status" value="2"/>
</dbReference>
<protein>
    <recommendedName>
        <fullName evidence="7">Spermidine/putrescine ABC transporter substrate-binding protein</fullName>
    </recommendedName>
</protein>
<evidence type="ECO:0000256" key="4">
    <source>
        <dbReference type="SAM" id="SignalP"/>
    </source>
</evidence>
<dbReference type="InterPro" id="IPR006059">
    <property type="entry name" value="SBP"/>
</dbReference>
<dbReference type="PANTHER" id="PTHR30222:SF2">
    <property type="entry name" value="ABC TRANSPORTER SUBSTRATE-BINDING PROTEIN"/>
    <property type="match status" value="1"/>
</dbReference>
<dbReference type="OrthoDB" id="9815444at2"/>
<feature type="chain" id="PRO_5009138941" description="Spermidine/putrescine ABC transporter substrate-binding protein" evidence="4">
    <location>
        <begin position="43"/>
        <end position="407"/>
    </location>
</feature>
<comment type="caution">
    <text evidence="5">The sequence shown here is derived from an EMBL/GenBank/DDBJ whole genome shotgun (WGS) entry which is preliminary data.</text>
</comment>
<evidence type="ECO:0008006" key="7">
    <source>
        <dbReference type="Google" id="ProtNLM"/>
    </source>
</evidence>
<organism evidence="5 6">
    <name type="scientific">Methyloceanibacter methanicus</name>
    <dbReference type="NCBI Taxonomy" id="1774968"/>
    <lineage>
        <taxon>Bacteria</taxon>
        <taxon>Pseudomonadati</taxon>
        <taxon>Pseudomonadota</taxon>
        <taxon>Alphaproteobacteria</taxon>
        <taxon>Hyphomicrobiales</taxon>
        <taxon>Hyphomicrobiaceae</taxon>
        <taxon>Methyloceanibacter</taxon>
    </lineage>
</organism>
<dbReference type="AlphaFoldDB" id="A0A1E3W2U6"/>
<dbReference type="EMBL" id="LPWG01000010">
    <property type="protein sequence ID" value="ODS00123.1"/>
    <property type="molecule type" value="Genomic_DNA"/>
</dbReference>
<feature type="signal peptide" evidence="4">
    <location>
        <begin position="1"/>
        <end position="42"/>
    </location>
</feature>
<feature type="region of interest" description="Disordered" evidence="3">
    <location>
        <begin position="381"/>
        <end position="407"/>
    </location>
</feature>
<dbReference type="SUPFAM" id="SSF53850">
    <property type="entry name" value="Periplasmic binding protein-like II"/>
    <property type="match status" value="1"/>
</dbReference>